<evidence type="ECO:0000256" key="1">
    <source>
        <dbReference type="ARBA" id="ARBA00022475"/>
    </source>
</evidence>
<dbReference type="PANTHER" id="PTHR39344">
    <property type="entry name" value="UPF0182 PROTEIN SLL1060"/>
    <property type="match status" value="1"/>
</dbReference>
<accession>A0A1F5TP08</accession>
<feature type="transmembrane region" description="Helical" evidence="5">
    <location>
        <begin position="300"/>
        <end position="322"/>
    </location>
</feature>
<evidence type="ECO:0000256" key="2">
    <source>
        <dbReference type="ARBA" id="ARBA00022692"/>
    </source>
</evidence>
<proteinExistence type="predicted"/>
<comment type="caution">
    <text evidence="6">The sequence shown here is derived from an EMBL/GenBank/DDBJ whole genome shotgun (WGS) entry which is preliminary data.</text>
</comment>
<gene>
    <name evidence="6" type="ORF">A2531_04445</name>
</gene>
<evidence type="ECO:0000313" key="7">
    <source>
        <dbReference type="Proteomes" id="UP000177579"/>
    </source>
</evidence>
<evidence type="ECO:0000313" key="6">
    <source>
        <dbReference type="EMBL" id="OGF40529.1"/>
    </source>
</evidence>
<dbReference type="GO" id="GO:0016020">
    <property type="term" value="C:membrane"/>
    <property type="evidence" value="ECO:0007669"/>
    <property type="project" value="InterPro"/>
</dbReference>
<keyword evidence="4 5" id="KW-0472">Membrane</keyword>
<evidence type="ECO:0000256" key="4">
    <source>
        <dbReference type="ARBA" id="ARBA00023136"/>
    </source>
</evidence>
<dbReference type="PANTHER" id="PTHR39344:SF1">
    <property type="entry name" value="UPF0182 PROTEIN SLL1060"/>
    <property type="match status" value="1"/>
</dbReference>
<evidence type="ECO:0000256" key="3">
    <source>
        <dbReference type="ARBA" id="ARBA00022989"/>
    </source>
</evidence>
<feature type="transmembrane region" description="Helical" evidence="5">
    <location>
        <begin position="153"/>
        <end position="174"/>
    </location>
</feature>
<keyword evidence="2 5" id="KW-0812">Transmembrane</keyword>
<feature type="transmembrane region" description="Helical" evidence="5">
    <location>
        <begin position="266"/>
        <end position="288"/>
    </location>
</feature>
<feature type="transmembrane region" description="Helical" evidence="5">
    <location>
        <begin position="207"/>
        <end position="232"/>
    </location>
</feature>
<dbReference type="Proteomes" id="UP000177579">
    <property type="component" value="Unassembled WGS sequence"/>
</dbReference>
<protein>
    <submittedName>
        <fullName evidence="6">Uncharacterized protein</fullName>
    </submittedName>
</protein>
<feature type="transmembrane region" description="Helical" evidence="5">
    <location>
        <begin position="20"/>
        <end position="42"/>
    </location>
</feature>
<name>A0A1F5TP08_9BACT</name>
<feature type="transmembrane region" description="Helical" evidence="5">
    <location>
        <begin position="94"/>
        <end position="113"/>
    </location>
</feature>
<dbReference type="EMBL" id="MFGO01000026">
    <property type="protein sequence ID" value="OGF40529.1"/>
    <property type="molecule type" value="Genomic_DNA"/>
</dbReference>
<evidence type="ECO:0000256" key="5">
    <source>
        <dbReference type="SAM" id="Phobius"/>
    </source>
</evidence>
<dbReference type="GO" id="GO:0005576">
    <property type="term" value="C:extracellular region"/>
    <property type="evidence" value="ECO:0007669"/>
    <property type="project" value="TreeGrafter"/>
</dbReference>
<reference evidence="6 7" key="1">
    <citation type="journal article" date="2016" name="Nat. Commun.">
        <title>Thousands of microbial genomes shed light on interconnected biogeochemical processes in an aquifer system.</title>
        <authorList>
            <person name="Anantharaman K."/>
            <person name="Brown C.T."/>
            <person name="Hug L.A."/>
            <person name="Sharon I."/>
            <person name="Castelle C.J."/>
            <person name="Probst A.J."/>
            <person name="Thomas B.C."/>
            <person name="Singh A."/>
            <person name="Wilkins M.J."/>
            <person name="Karaoz U."/>
            <person name="Brodie E.L."/>
            <person name="Williams K.H."/>
            <person name="Hubbard S.S."/>
            <person name="Banfield J.F."/>
        </authorList>
    </citation>
    <scope>NUCLEOTIDE SEQUENCE [LARGE SCALE GENOMIC DNA]</scope>
</reference>
<keyword evidence="3 5" id="KW-1133">Transmembrane helix</keyword>
<keyword evidence="1" id="KW-1003">Cell membrane</keyword>
<dbReference type="Pfam" id="PF03699">
    <property type="entry name" value="UPF0182"/>
    <property type="match status" value="1"/>
</dbReference>
<organism evidence="6 7">
    <name type="scientific">Candidatus Falkowbacteria bacterium RIFOXYD2_FULL_34_120</name>
    <dbReference type="NCBI Taxonomy" id="1798007"/>
    <lineage>
        <taxon>Bacteria</taxon>
        <taxon>Candidatus Falkowiibacteriota</taxon>
    </lineage>
</organism>
<sequence length="928" mass="106746">MGLTIWKACKKENVSNGRWYLSVGIFLGIIAGEILLVGFLGIYGEVLWFDNLGQVARYWKVFWIKFDLWGITFIGTTIAAYLNFKSSGKKIGGIPYLSGGLAVLVGIIFSLWASELWQGWLLYKNQVPGNITDPIFGLNESFYLFTLPFYNSVYSWLAWLIFIMIVGSGIYLYIGTKKLSNYDRRNHYRYYDDENEQKKEKVESKDILIAGINSLIRQILFWIAILCFLFIWGKHLDKFGLMYSTEGVVKGIGYTDFHTRLPIYTIMMYIWGFTGLFILAITFVKSFYTWLITSWKKPIIIVFNWLFVVAILLIGIPSYVYYAKVKPSEKTIESEFIVHTQSMTRYAFGLEKENIREVEFPVSPELTRETIANNKATLDNVRLWDPRALHSILTQTQEIRLYYEFAGVDVDRYLINGTPRQVMVSARELALDQLPKQAKTWINQHFKYTHGHGITVNPVNTFLYNGSPEFWVKDIPAVSTVSELDITRPEIYFGELTNHHIYVNTKEKEFDYPIGDQNEWTIYEGGGGIKLSGFLRKLAFAWAFDGHKIFFSDYLTPESKIIFRRNIQDRMKALAPFLCYDPDPYPVIYNGGITWIQDTYTVSEKYPYSETYANIKYIRNAVKATVNAYDGTVIFYIFDDTDPIIKAYQKAFPTLFKPASDMPAELREHIRYPEAMFKIQHEAFRKYHIDGIENFYNQEDMWDLATELYRGQPIPVEPYFVTAQLLGANTPEFMLMNPYTAKGKPRMTGWMSGLCDGDSYGKLVLYKFPKGEFIAGPQQIESKIDSNEDISKELSLWDQRGSEVIRGNLIILPLIGNALIGFEPVYLQSESTKIPTLTRVVAAQILPGDQKVVWDKTYSDVLNVLLRFKGSLMGPGARNELKKVLTSDELVDRALQSLVQYQELSGAGKYKEAGEVLENLHALLKNKQ</sequence>
<feature type="transmembrane region" description="Helical" evidence="5">
    <location>
        <begin position="62"/>
        <end position="82"/>
    </location>
</feature>
<dbReference type="InterPro" id="IPR005372">
    <property type="entry name" value="UPF0182"/>
</dbReference>
<dbReference type="AlphaFoldDB" id="A0A1F5TP08"/>